<dbReference type="KEGG" id="ptm:GSPATT00026487001"/>
<keyword evidence="4" id="KW-1185">Reference proteome</keyword>
<protein>
    <recommendedName>
        <fullName evidence="5">Zinc-finger domain-containing protein</fullName>
    </recommendedName>
</protein>
<accession>A0EFS3</accession>
<gene>
    <name evidence="3" type="ORF">GSPATT00026487001</name>
</gene>
<dbReference type="AlphaFoldDB" id="A0EFS3"/>
<dbReference type="InParanoid" id="A0EFS3"/>
<sequence length="542" mass="64422">MDRNGESIFTSNFWREINEQFFMVLSPVNISDIRVFKKKFSNYVNLNCHKLLDKLLRHNNRSKLSQFNFINLKQRISLLFQESQQHSEPIQNLIDEMIDQICFAHLIEGLQQTQDLIKNMSQLSEQQQQIIYNQENQILSNLHQMIDCQDELSQHIQQLESQLEQLDNQNSIQQYNTIPNIIRLEQHVNEINNSLLFTYSSQILHENSLKLTRTRIQNHKEELSALKDLIILHEDYQVAESIGKATFNEQSNTITVIFDKYLSQTQIDLNLEHFANLQKLREVPYEFPDQLPGLRSDDVFEMQMCHFCKLMVDVKNLKQCSYNHYQMGLHEYNEDLLICQRYQINAKSQQSYFLDLYSTNYIIENQQIQCKRYFCLKCLKHEFDSYETTQFLWICPLCKGLCSCLRCSRNEIIYKLKRQYLELNGNLEDIYQSSYFEILVNEKRKQIKNIPIEFINLIKNKQENNDDTLTPKSNLKHKRSMTKGMMKKKMKKNDSAQKSHKLTHIESSSSSVKIKKSKEIKKRSVFLNNNQNDPSNQQIFIQ</sequence>
<keyword evidence="1" id="KW-0175">Coiled coil</keyword>
<evidence type="ECO:0000313" key="3">
    <source>
        <dbReference type="EMBL" id="CAK94164.1"/>
    </source>
</evidence>
<dbReference type="Proteomes" id="UP000000600">
    <property type="component" value="Unassembled WGS sequence"/>
</dbReference>
<evidence type="ECO:0008006" key="5">
    <source>
        <dbReference type="Google" id="ProtNLM"/>
    </source>
</evidence>
<feature type="compositionally biased region" description="Polar residues" evidence="2">
    <location>
        <begin position="526"/>
        <end position="542"/>
    </location>
</feature>
<proteinExistence type="predicted"/>
<dbReference type="HOGENOM" id="CLU_038109_0_0_1"/>
<organism evidence="3 4">
    <name type="scientific">Paramecium tetraurelia</name>
    <dbReference type="NCBI Taxonomy" id="5888"/>
    <lineage>
        <taxon>Eukaryota</taxon>
        <taxon>Sar</taxon>
        <taxon>Alveolata</taxon>
        <taxon>Ciliophora</taxon>
        <taxon>Intramacronucleata</taxon>
        <taxon>Oligohymenophorea</taxon>
        <taxon>Peniculida</taxon>
        <taxon>Parameciidae</taxon>
        <taxon>Paramecium</taxon>
    </lineage>
</organism>
<dbReference type="OMA" id="IDCQDEL"/>
<dbReference type="EMBL" id="CT868676">
    <property type="protein sequence ID" value="CAK94164.1"/>
    <property type="molecule type" value="Genomic_DNA"/>
</dbReference>
<evidence type="ECO:0000256" key="2">
    <source>
        <dbReference type="SAM" id="MobiDB-lite"/>
    </source>
</evidence>
<reference evidence="3 4" key="1">
    <citation type="journal article" date="2006" name="Nature">
        <title>Global trends of whole-genome duplications revealed by the ciliate Paramecium tetraurelia.</title>
        <authorList>
            <consortium name="Genoscope"/>
            <person name="Aury J.-M."/>
            <person name="Jaillon O."/>
            <person name="Duret L."/>
            <person name="Noel B."/>
            <person name="Jubin C."/>
            <person name="Porcel B.M."/>
            <person name="Segurens B."/>
            <person name="Daubin V."/>
            <person name="Anthouard V."/>
            <person name="Aiach N."/>
            <person name="Arnaiz O."/>
            <person name="Billaut A."/>
            <person name="Beisson J."/>
            <person name="Blanc I."/>
            <person name="Bouhouche K."/>
            <person name="Camara F."/>
            <person name="Duharcourt S."/>
            <person name="Guigo R."/>
            <person name="Gogendeau D."/>
            <person name="Katinka M."/>
            <person name="Keller A.-M."/>
            <person name="Kissmehl R."/>
            <person name="Klotz C."/>
            <person name="Koll F."/>
            <person name="Le Moue A."/>
            <person name="Lepere C."/>
            <person name="Malinsky S."/>
            <person name="Nowacki M."/>
            <person name="Nowak J.K."/>
            <person name="Plattner H."/>
            <person name="Poulain J."/>
            <person name="Ruiz F."/>
            <person name="Serrano V."/>
            <person name="Zagulski M."/>
            <person name="Dessen P."/>
            <person name="Betermier M."/>
            <person name="Weissenbach J."/>
            <person name="Scarpelli C."/>
            <person name="Schachter V."/>
            <person name="Sperling L."/>
            <person name="Meyer E."/>
            <person name="Cohen J."/>
            <person name="Wincker P."/>
        </authorList>
    </citation>
    <scope>NUCLEOTIDE SEQUENCE [LARGE SCALE GENOMIC DNA]</scope>
    <source>
        <strain evidence="3 4">Stock d4-2</strain>
    </source>
</reference>
<evidence type="ECO:0000256" key="1">
    <source>
        <dbReference type="SAM" id="Coils"/>
    </source>
</evidence>
<dbReference type="GeneID" id="5047322"/>
<feature type="region of interest" description="Disordered" evidence="2">
    <location>
        <begin position="523"/>
        <end position="542"/>
    </location>
</feature>
<dbReference type="RefSeq" id="XP_001461537.1">
    <property type="nucleotide sequence ID" value="XM_001461500.1"/>
</dbReference>
<evidence type="ECO:0000313" key="4">
    <source>
        <dbReference type="Proteomes" id="UP000000600"/>
    </source>
</evidence>
<dbReference type="OrthoDB" id="298344at2759"/>
<feature type="region of interest" description="Disordered" evidence="2">
    <location>
        <begin position="466"/>
        <end position="517"/>
    </location>
</feature>
<feature type="coiled-coil region" evidence="1">
    <location>
        <begin position="149"/>
        <end position="176"/>
    </location>
</feature>
<feature type="compositionally biased region" description="Basic residues" evidence="2">
    <location>
        <begin position="474"/>
        <end position="491"/>
    </location>
</feature>
<name>A0EFS3_PARTE</name>